<dbReference type="EMBL" id="JAAIWK010000010">
    <property type="protein sequence ID" value="NEY19920.1"/>
    <property type="molecule type" value="Genomic_DNA"/>
</dbReference>
<evidence type="ECO:0000313" key="6">
    <source>
        <dbReference type="EMBL" id="NEY19920.1"/>
    </source>
</evidence>
<dbReference type="Proteomes" id="UP000030588">
    <property type="component" value="Unassembled WGS sequence"/>
</dbReference>
<dbReference type="InterPro" id="IPR003593">
    <property type="entry name" value="AAA+_ATPase"/>
</dbReference>
<evidence type="ECO:0000313" key="8">
    <source>
        <dbReference type="Proteomes" id="UP000476934"/>
    </source>
</evidence>
<dbReference type="GO" id="GO:0016887">
    <property type="term" value="F:ATP hydrolysis activity"/>
    <property type="evidence" value="ECO:0007669"/>
    <property type="project" value="InterPro"/>
</dbReference>
<dbReference type="Proteomes" id="UP000476934">
    <property type="component" value="Unassembled WGS sequence"/>
</dbReference>
<evidence type="ECO:0000313" key="5">
    <source>
        <dbReference type="EMBL" id="KHD84318.1"/>
    </source>
</evidence>
<dbReference type="PANTHER" id="PTHR42734:SF4">
    <property type="entry name" value="HIGH-AFFINITY ZINC UPTAKE SYSTEM ATP-BINDING PROTEIN ZNUC"/>
    <property type="match status" value="1"/>
</dbReference>
<evidence type="ECO:0000256" key="3">
    <source>
        <dbReference type="ARBA" id="ARBA00022840"/>
    </source>
</evidence>
<dbReference type="PANTHER" id="PTHR42734">
    <property type="entry name" value="METAL TRANSPORT SYSTEM ATP-BINDING PROTEIN TM_0124-RELATED"/>
    <property type="match status" value="1"/>
</dbReference>
<proteinExistence type="predicted"/>
<dbReference type="Pfam" id="PF00005">
    <property type="entry name" value="ABC_tran"/>
    <property type="match status" value="1"/>
</dbReference>
<accession>A0A0A6V9X8</accession>
<dbReference type="PROSITE" id="PS00211">
    <property type="entry name" value="ABC_TRANSPORTER_1"/>
    <property type="match status" value="1"/>
</dbReference>
<evidence type="ECO:0000259" key="4">
    <source>
        <dbReference type="PROSITE" id="PS50893"/>
    </source>
</evidence>
<reference evidence="6 8" key="3">
    <citation type="submission" date="2020-03" db="EMBL/GenBank/DDBJ databases">
        <title>Bacillus aquiflavi sp. nov., isolated from yellow water of strong flavor Chinese baijiu in Yibin region of China.</title>
        <authorList>
            <person name="Xie J."/>
        </authorList>
    </citation>
    <scope>NUCLEOTIDE SEQUENCE [LARGE SCALE GENOMIC DNA]</scope>
    <source>
        <strain evidence="6 8">Gsoil 114</strain>
    </source>
</reference>
<dbReference type="InterPro" id="IPR017871">
    <property type="entry name" value="ABC_transporter-like_CS"/>
</dbReference>
<keyword evidence="3 5" id="KW-0067">ATP-binding</keyword>
<dbReference type="OrthoDB" id="9806726at2"/>
<dbReference type="EMBL" id="JRUN01000071">
    <property type="protein sequence ID" value="KHD84318.1"/>
    <property type="molecule type" value="Genomic_DNA"/>
</dbReference>
<name>A0A0A6V9X8_9BACI</name>
<reference evidence="5 7" key="1">
    <citation type="submission" date="2014-10" db="EMBL/GenBank/DDBJ databases">
        <title>Draft genome of phytase producing Bacillus ginsengihumi strain M2.11.</title>
        <authorList>
            <person name="Toymentseva A."/>
            <person name="Boulygina E.A."/>
            <person name="Kazakov S.V."/>
            <person name="Kayumov I."/>
            <person name="Suleimanova A.D."/>
            <person name="Mardanova A.M."/>
            <person name="Maria S.N."/>
            <person name="Sergey M.Y."/>
            <person name="Sharipova M.R."/>
        </authorList>
    </citation>
    <scope>NUCLEOTIDE SEQUENCE [LARGE SCALE GENOMIC DNA]</scope>
    <source>
        <strain evidence="5 7">M2.11</strain>
    </source>
</reference>
<evidence type="ECO:0000313" key="7">
    <source>
        <dbReference type="Proteomes" id="UP000030588"/>
    </source>
</evidence>
<dbReference type="GO" id="GO:0005524">
    <property type="term" value="F:ATP binding"/>
    <property type="evidence" value="ECO:0007669"/>
    <property type="project" value="UniProtKB-KW"/>
</dbReference>
<dbReference type="Gene3D" id="3.40.50.300">
    <property type="entry name" value="P-loop containing nucleotide triphosphate hydrolases"/>
    <property type="match status" value="1"/>
</dbReference>
<dbReference type="PROSITE" id="PS50893">
    <property type="entry name" value="ABC_TRANSPORTER_2"/>
    <property type="match status" value="1"/>
</dbReference>
<dbReference type="SUPFAM" id="SSF52540">
    <property type="entry name" value="P-loop containing nucleoside triphosphate hydrolases"/>
    <property type="match status" value="1"/>
</dbReference>
<dbReference type="STRING" id="363870.NG54_16350"/>
<reference evidence="6 8" key="2">
    <citation type="submission" date="2020-02" db="EMBL/GenBank/DDBJ databases">
        <authorList>
            <person name="Feng H."/>
        </authorList>
    </citation>
    <scope>NUCLEOTIDE SEQUENCE [LARGE SCALE GENOMIC DNA]</scope>
    <source>
        <strain evidence="6 8">Gsoil 114</strain>
    </source>
</reference>
<comment type="caution">
    <text evidence="5">The sequence shown here is derived from an EMBL/GenBank/DDBJ whole genome shotgun (WGS) entry which is preliminary data.</text>
</comment>
<evidence type="ECO:0000256" key="2">
    <source>
        <dbReference type="ARBA" id="ARBA00022741"/>
    </source>
</evidence>
<gene>
    <name evidence="6" type="ORF">G4D61_08055</name>
    <name evidence="5" type="ORF">NG54_16350</name>
</gene>
<organism evidence="5 7">
    <name type="scientific">Heyndrickxia ginsengihumi</name>
    <dbReference type="NCBI Taxonomy" id="363870"/>
    <lineage>
        <taxon>Bacteria</taxon>
        <taxon>Bacillati</taxon>
        <taxon>Bacillota</taxon>
        <taxon>Bacilli</taxon>
        <taxon>Bacillales</taxon>
        <taxon>Bacillaceae</taxon>
        <taxon>Heyndrickxia</taxon>
    </lineage>
</organism>
<keyword evidence="1" id="KW-0813">Transport</keyword>
<dbReference type="InterPro" id="IPR003439">
    <property type="entry name" value="ABC_transporter-like_ATP-bd"/>
</dbReference>
<sequence length="239" mass="27038">MKLVQMEKVVFGYAHTPTLNGISLTIDDGEFVGIEGPNGASKSTLLKLMLGLLKPWSGKVTISKKNHNGKPLRVGYVPQQIASFNAGFPSTVIELVRSGRFESKKWYQKMTETDHLLVKNALMMVGMWEHRNKKIGDLSGGQKQKICIARALAAEADLLILDEPTIGMDVSSRKEFYQFLQHQVKQHHKTILMVTHQHDEMEEYFDKVIHLEEGEKGRWKCFTLNSCSEHSLLVDSLQS</sequence>
<keyword evidence="8" id="KW-1185">Reference proteome</keyword>
<dbReference type="AlphaFoldDB" id="A0A0A6V9X8"/>
<protein>
    <submittedName>
        <fullName evidence="6">Metal ABC transporter ATP-binding protein</fullName>
    </submittedName>
    <submittedName>
        <fullName evidence="5">Zinc ABC transporter ATP-binding protein</fullName>
    </submittedName>
</protein>
<dbReference type="SMART" id="SM00382">
    <property type="entry name" value="AAA"/>
    <property type="match status" value="1"/>
</dbReference>
<feature type="domain" description="ABC transporter" evidence="4">
    <location>
        <begin position="4"/>
        <end position="238"/>
    </location>
</feature>
<dbReference type="InterPro" id="IPR027417">
    <property type="entry name" value="P-loop_NTPase"/>
</dbReference>
<evidence type="ECO:0000256" key="1">
    <source>
        <dbReference type="ARBA" id="ARBA00022448"/>
    </source>
</evidence>
<dbReference type="InterPro" id="IPR050153">
    <property type="entry name" value="Metal_Ion_Import_ABC"/>
</dbReference>
<keyword evidence="2" id="KW-0547">Nucleotide-binding</keyword>